<dbReference type="EMBL" id="CAMXCM010000001">
    <property type="protein sequence ID" value="CAI3931095.1"/>
    <property type="molecule type" value="Genomic_DNA"/>
</dbReference>
<reference evidence="2" key="1">
    <citation type="submission" date="2022-10" db="EMBL/GenBank/DDBJ databases">
        <authorList>
            <person name="Botero Cardona J."/>
        </authorList>
    </citation>
    <scope>NUCLEOTIDE SEQUENCE</scope>
    <source>
        <strain evidence="2">LMG 31819</strain>
        <strain evidence="1">R-53529</strain>
    </source>
</reference>
<comment type="caution">
    <text evidence="2">The sequence shown here is derived from an EMBL/GenBank/DDBJ whole genome shotgun (WGS) entry which is preliminary data.</text>
</comment>
<dbReference type="AlphaFoldDB" id="A0A9W4TNK3"/>
<organism evidence="2 3">
    <name type="scientific">Commensalibacter communis</name>
    <dbReference type="NCBI Taxonomy" id="2972786"/>
    <lineage>
        <taxon>Bacteria</taxon>
        <taxon>Pseudomonadati</taxon>
        <taxon>Pseudomonadota</taxon>
        <taxon>Alphaproteobacteria</taxon>
        <taxon>Acetobacterales</taxon>
        <taxon>Acetobacteraceae</taxon>
    </lineage>
</organism>
<dbReference type="EMBL" id="CAMXCS010000001">
    <property type="protein sequence ID" value="CAI3929803.1"/>
    <property type="molecule type" value="Genomic_DNA"/>
</dbReference>
<dbReference type="Proteomes" id="UP001154255">
    <property type="component" value="Unassembled WGS sequence"/>
</dbReference>
<sequence>MIGNQTQLKQDVTTTLVVFTRNGKIVKEEIFEVIYSDYYELRLAPLFQFSPRESIGINFVFRKSRLKESNYLGNIDDFVDLVGVEYYEITPQNDFPRAGCETFYLRATGREVSVSQYRLSLKNLNQVVLFNPKTHKN</sequence>
<protein>
    <submittedName>
        <fullName evidence="2">Uncharacterized protein</fullName>
    </submittedName>
</protein>
<gene>
    <name evidence="1" type="ORF">R53529_LOCUS455</name>
    <name evidence="2" type="ORF">R53530_LOCUS646</name>
</gene>
<evidence type="ECO:0000313" key="3">
    <source>
        <dbReference type="Proteomes" id="UP001154255"/>
    </source>
</evidence>
<evidence type="ECO:0000313" key="4">
    <source>
        <dbReference type="Proteomes" id="UP001154259"/>
    </source>
</evidence>
<keyword evidence="4" id="KW-1185">Reference proteome</keyword>
<proteinExistence type="predicted"/>
<dbReference type="Proteomes" id="UP001154259">
    <property type="component" value="Unassembled WGS sequence"/>
</dbReference>
<name>A0A9W4TNK3_9PROT</name>
<evidence type="ECO:0000313" key="1">
    <source>
        <dbReference type="EMBL" id="CAI3929803.1"/>
    </source>
</evidence>
<evidence type="ECO:0000313" key="2">
    <source>
        <dbReference type="EMBL" id="CAI3931095.1"/>
    </source>
</evidence>
<accession>A0A9W4TNK3</accession>